<dbReference type="PANTHER" id="PTHR38440">
    <property type="entry name" value="UPF0398 PROTEIN YPSA"/>
    <property type="match status" value="1"/>
</dbReference>
<reference evidence="1" key="1">
    <citation type="submission" date="2023-01" db="EMBL/GenBank/DDBJ databases">
        <title>Genome analysis of 13 Lactobacillus isolated from gut of wild boar.</title>
        <authorList>
            <person name="Papp P."/>
            <person name="Libisch B."/>
            <person name="Nagy T."/>
            <person name="Olasz F."/>
        </authorList>
    </citation>
    <scope>NUCLEOTIDE SEQUENCE</scope>
    <source>
        <strain evidence="1">F146</strain>
    </source>
</reference>
<protein>
    <submittedName>
        <fullName evidence="1">DUF1273 domain-containing protein</fullName>
    </submittedName>
</protein>
<dbReference type="Gene3D" id="3.40.50.450">
    <property type="match status" value="1"/>
</dbReference>
<gene>
    <name evidence="1" type="ORF">PO250_10800</name>
</gene>
<dbReference type="NCBIfam" id="NF010181">
    <property type="entry name" value="PRK13660.1"/>
    <property type="match status" value="1"/>
</dbReference>
<dbReference type="Pfam" id="PF06908">
    <property type="entry name" value="YpsA"/>
    <property type="match status" value="1"/>
</dbReference>
<dbReference type="InterPro" id="IPR010697">
    <property type="entry name" value="YspA"/>
</dbReference>
<dbReference type="PANTHER" id="PTHR38440:SF1">
    <property type="entry name" value="UPF0398 PROTEIN SPR0331"/>
    <property type="match status" value="1"/>
</dbReference>
<evidence type="ECO:0000313" key="1">
    <source>
        <dbReference type="EMBL" id="MDC2830759.1"/>
    </source>
</evidence>
<accession>A0AAJ1MC72</accession>
<dbReference type="RefSeq" id="WP_169462356.1">
    <property type="nucleotide sequence ID" value="NZ_JAQOMV010000034.1"/>
</dbReference>
<comment type="caution">
    <text evidence="1">The sequence shown here is derived from an EMBL/GenBank/DDBJ whole genome shotgun (WGS) entry which is preliminary data.</text>
</comment>
<dbReference type="EMBL" id="JAQONE010000028">
    <property type="protein sequence ID" value="MDC2830759.1"/>
    <property type="molecule type" value="Genomic_DNA"/>
</dbReference>
<evidence type="ECO:0000313" key="2">
    <source>
        <dbReference type="Proteomes" id="UP001220670"/>
    </source>
</evidence>
<dbReference type="AlphaFoldDB" id="A0AAJ1MC72"/>
<organism evidence="1 2">
    <name type="scientific">Limosilactobacillus mucosae</name>
    <name type="common">Lactobacillus mucosae</name>
    <dbReference type="NCBI Taxonomy" id="97478"/>
    <lineage>
        <taxon>Bacteria</taxon>
        <taxon>Bacillati</taxon>
        <taxon>Bacillota</taxon>
        <taxon>Bacilli</taxon>
        <taxon>Lactobacillales</taxon>
        <taxon>Lactobacillaceae</taxon>
        <taxon>Limosilactobacillus</taxon>
    </lineage>
</organism>
<name>A0AAJ1MC72_LIMMU</name>
<proteinExistence type="predicted"/>
<dbReference type="Proteomes" id="UP001220670">
    <property type="component" value="Unassembled WGS sequence"/>
</dbReference>
<sequence length="192" mass="22902">MKRLWTTGYRAYELGVFDEQKDPKVAVIKAVLQKELRRQLENTTEEFWLITGPQMGVERWSIESALMLQSDFPQLKIALMEPYADFSIRWNENNQARLAAVKSQVDFVGKVSKKKYESPEQLRAYQNFMLYYTDSALLIYDPEREGKTIWDWRAINRYREQNKDYALRMIDFDELQEAAEEYSERLRENSEA</sequence>
<dbReference type="SUPFAM" id="SSF102405">
    <property type="entry name" value="MCP/YpsA-like"/>
    <property type="match status" value="1"/>
</dbReference>
<dbReference type="PIRSF" id="PIRSF021290">
    <property type="entry name" value="DUF1273"/>
    <property type="match status" value="1"/>
</dbReference>